<evidence type="ECO:0000313" key="3">
    <source>
        <dbReference type="Proteomes" id="UP001596353"/>
    </source>
</evidence>
<feature type="transmembrane region" description="Helical" evidence="1">
    <location>
        <begin position="20"/>
        <end position="44"/>
    </location>
</feature>
<gene>
    <name evidence="2" type="ORF">ACFQFQ_19895</name>
</gene>
<reference evidence="3" key="1">
    <citation type="journal article" date="2019" name="Int. J. Syst. Evol. Microbiol.">
        <title>The Global Catalogue of Microorganisms (GCM) 10K type strain sequencing project: providing services to taxonomists for standard genome sequencing and annotation.</title>
        <authorList>
            <consortium name="The Broad Institute Genomics Platform"/>
            <consortium name="The Broad Institute Genome Sequencing Center for Infectious Disease"/>
            <person name="Wu L."/>
            <person name="Ma J."/>
        </authorList>
    </citation>
    <scope>NUCLEOTIDE SEQUENCE [LARGE SCALE GENOMIC DNA]</scope>
    <source>
        <strain evidence="3">CCUG 66188</strain>
    </source>
</reference>
<protein>
    <submittedName>
        <fullName evidence="2">Uncharacterized protein</fullName>
    </submittedName>
</protein>
<name>A0ABW2B8S2_9RHOB</name>
<proteinExistence type="predicted"/>
<organism evidence="2 3">
    <name type="scientific">Sulfitobacter porphyrae</name>
    <dbReference type="NCBI Taxonomy" id="1246864"/>
    <lineage>
        <taxon>Bacteria</taxon>
        <taxon>Pseudomonadati</taxon>
        <taxon>Pseudomonadota</taxon>
        <taxon>Alphaproteobacteria</taxon>
        <taxon>Rhodobacterales</taxon>
        <taxon>Roseobacteraceae</taxon>
        <taxon>Sulfitobacter</taxon>
    </lineage>
</organism>
<keyword evidence="1" id="KW-0812">Transmembrane</keyword>
<keyword evidence="1" id="KW-0472">Membrane</keyword>
<dbReference type="Proteomes" id="UP001596353">
    <property type="component" value="Unassembled WGS sequence"/>
</dbReference>
<keyword evidence="3" id="KW-1185">Reference proteome</keyword>
<dbReference type="EMBL" id="JBHSWG010000001">
    <property type="protein sequence ID" value="MFC6761213.1"/>
    <property type="molecule type" value="Genomic_DNA"/>
</dbReference>
<evidence type="ECO:0000256" key="1">
    <source>
        <dbReference type="SAM" id="Phobius"/>
    </source>
</evidence>
<accession>A0ABW2B8S2</accession>
<sequence length="104" mass="11014">MNDLAHDGNAKNGGKSPHGVAVAAWAGMAPMAVIAMDAAAMVAIKRRYMCLILFEGADGCRLLMGSTWGQGAQTGNIRGMLLDNSCANPLWILNISAQRRRDIA</sequence>
<comment type="caution">
    <text evidence="2">The sequence shown here is derived from an EMBL/GenBank/DDBJ whole genome shotgun (WGS) entry which is preliminary data.</text>
</comment>
<evidence type="ECO:0000313" key="2">
    <source>
        <dbReference type="EMBL" id="MFC6761213.1"/>
    </source>
</evidence>
<keyword evidence="1" id="KW-1133">Transmembrane helix</keyword>